<feature type="domain" description="CCHC-type" evidence="2">
    <location>
        <begin position="396"/>
        <end position="412"/>
    </location>
</feature>
<dbReference type="SUPFAM" id="SSF56672">
    <property type="entry name" value="DNA/RNA polymerases"/>
    <property type="match status" value="1"/>
</dbReference>
<dbReference type="Pfam" id="PF03564">
    <property type="entry name" value="DUF1759"/>
    <property type="match status" value="1"/>
</dbReference>
<comment type="caution">
    <text evidence="3">The sequence shown here is derived from an EMBL/GenBank/DDBJ whole genome shotgun (WGS) entry which is preliminary data.</text>
</comment>
<organism evidence="3 4">
    <name type="scientific">Cylicocyclus nassatus</name>
    <name type="common">Nematode worm</name>
    <dbReference type="NCBI Taxonomy" id="53992"/>
    <lineage>
        <taxon>Eukaryota</taxon>
        <taxon>Metazoa</taxon>
        <taxon>Ecdysozoa</taxon>
        <taxon>Nematoda</taxon>
        <taxon>Chromadorea</taxon>
        <taxon>Rhabditida</taxon>
        <taxon>Rhabditina</taxon>
        <taxon>Rhabditomorpha</taxon>
        <taxon>Strongyloidea</taxon>
        <taxon>Strongylidae</taxon>
        <taxon>Cylicocyclus</taxon>
    </lineage>
</organism>
<evidence type="ECO:0000256" key="1">
    <source>
        <dbReference type="SAM" id="MobiDB-lite"/>
    </source>
</evidence>
<dbReference type="InterPro" id="IPR008737">
    <property type="entry name" value="DUF1758"/>
</dbReference>
<gene>
    <name evidence="3" type="ORF">CYNAS_LOCUS14346</name>
</gene>
<feature type="region of interest" description="Disordered" evidence="1">
    <location>
        <begin position="517"/>
        <end position="539"/>
    </location>
</feature>
<dbReference type="AlphaFoldDB" id="A0AA36H2E6"/>
<dbReference type="InterPro" id="IPR005312">
    <property type="entry name" value="DUF1759"/>
</dbReference>
<dbReference type="EMBL" id="CATQJL010000305">
    <property type="protein sequence ID" value="CAJ0602363.1"/>
    <property type="molecule type" value="Genomic_DNA"/>
</dbReference>
<evidence type="ECO:0000313" key="4">
    <source>
        <dbReference type="Proteomes" id="UP001176961"/>
    </source>
</evidence>
<feature type="compositionally biased region" description="Polar residues" evidence="1">
    <location>
        <begin position="518"/>
        <end position="539"/>
    </location>
</feature>
<dbReference type="Pfam" id="PF05585">
    <property type="entry name" value="DUF1758"/>
    <property type="match status" value="1"/>
</dbReference>
<evidence type="ECO:0000313" key="3">
    <source>
        <dbReference type="EMBL" id="CAJ0602363.1"/>
    </source>
</evidence>
<dbReference type="InterPro" id="IPR043502">
    <property type="entry name" value="DNA/RNA_pol_sf"/>
</dbReference>
<keyword evidence="4" id="KW-1185">Reference proteome</keyword>
<dbReference type="PANTHER" id="PTHR47331">
    <property type="entry name" value="PHD-TYPE DOMAIN-CONTAINING PROTEIN"/>
    <property type="match status" value="1"/>
</dbReference>
<dbReference type="SMART" id="SM00343">
    <property type="entry name" value="ZnF_C2HC"/>
    <property type="match status" value="2"/>
</dbReference>
<sequence>MSDSARLRRQIGFFKKQIQRFCSDVAQALKDYNVSLSAPQFEALSDDELETFRLEVTSLRSSLLKSYTRITKLDEEWTTLQKSNSDEQKVFNEYLGKYGDYRLIIVDAVKNLEDLDSLLNTVDQEYAKRHLALSSVSSESNTPDEESGWNRENRPLLQNSSQTPIIPRTDPSLMNFVDASILSKLELPTFDGNLLDYPEFSSRFATLVGNKLQLDDTTKFSLLKSCLHGKALHAIQGLSMTPGNYRIAMDILRTQFDDKVTLKHILYTKLASLPACDPEGRHLLSLYNQMFSLVRQFSNGTDDSKEKALGALLLNKLPPRVRSQIYDQTQHDHNVSPMELLHLLTNIVRKESTLSEMELYSKLSFSNPLRYPHQGTYITKKQPRSHSPKSVKFRQGCPFCDSQLHSAVNCTRYATPQQRFQQAKKRRLCYNCLSPHHSTKECPSKFHCRLCSRRHHTSLCSSSRSKSSTTNTSKTTAHHLLSHPFHPRQPTPSRSQNHAVHFDNIIQTSCADEETKETQATPTFDRNPQDITLTSSQRNSPAPLMCTEVRIFNPDNPSHSLTTTAFLDSGSTTTYITNDLAAVLDLPAIETETLNVATFGEPIEIESSTFRLGIETENGNRCFTVKSSPSLPNEVMQVTPGYEPSVTTCSPSLLIGNDYFWDLVLSHNFYYKSLPEGYRLLHTSIGDIILKRAIDTKMNECSFVSIDSDNDDAANPANHNDLCELVSRFWRLESIGILDNPDQSDDEECLKHFNDTIYYDSTEKRYVVTLPFKTDPSTIPDNHALAFSRLCNQVRTLQENPTYLRKYHAVIEDQLQRNIIEEVPLKEIHQPCHYLSHHGVLKKDDKDLKIRCVYDGSAKMKGQMSLNEALHRSPVLLPDLVGILLRTRLCKILISSDIEKAFLMVGLNHKSRDYTRFLWLKDPHRPPTPANLVTYRMLIAMLTLLIIAAYACDISVDLTAQTDGPIYAQFKFHNGTKSKIYQLKRKDHKKTLRIKDNVCNLQPTVLKTYKKHPGPGVKSIGKTSAFLEGAGSVNYLVYRDAVPRMGMRVGIACGFGDCR</sequence>
<accession>A0AA36H2E6</accession>
<dbReference type="PANTHER" id="PTHR47331:SF5">
    <property type="entry name" value="RIBONUCLEASE H"/>
    <property type="match status" value="1"/>
</dbReference>
<proteinExistence type="predicted"/>
<protein>
    <recommendedName>
        <fullName evidence="2">CCHC-type domain-containing protein</fullName>
    </recommendedName>
</protein>
<reference evidence="3" key="1">
    <citation type="submission" date="2023-07" db="EMBL/GenBank/DDBJ databases">
        <authorList>
            <consortium name="CYATHOMIX"/>
        </authorList>
    </citation>
    <scope>NUCLEOTIDE SEQUENCE</scope>
    <source>
        <strain evidence="3">N/A</strain>
    </source>
</reference>
<dbReference type="InterPro" id="IPR001878">
    <property type="entry name" value="Znf_CCHC"/>
</dbReference>
<dbReference type="GO" id="GO:0003676">
    <property type="term" value="F:nucleic acid binding"/>
    <property type="evidence" value="ECO:0007669"/>
    <property type="project" value="InterPro"/>
</dbReference>
<feature type="region of interest" description="Disordered" evidence="1">
    <location>
        <begin position="134"/>
        <end position="167"/>
    </location>
</feature>
<dbReference type="GO" id="GO:0008270">
    <property type="term" value="F:zinc ion binding"/>
    <property type="evidence" value="ECO:0007669"/>
    <property type="project" value="InterPro"/>
</dbReference>
<dbReference type="Proteomes" id="UP001176961">
    <property type="component" value="Unassembled WGS sequence"/>
</dbReference>
<name>A0AA36H2E6_CYLNA</name>
<evidence type="ECO:0000259" key="2">
    <source>
        <dbReference type="SMART" id="SM00343"/>
    </source>
</evidence>
<feature type="domain" description="CCHC-type" evidence="2">
    <location>
        <begin position="428"/>
        <end position="444"/>
    </location>
</feature>